<proteinExistence type="predicted"/>
<feature type="transmembrane region" description="Helical" evidence="1">
    <location>
        <begin position="63"/>
        <end position="81"/>
    </location>
</feature>
<comment type="caution">
    <text evidence="2">The sequence shown here is derived from an EMBL/GenBank/DDBJ whole genome shotgun (WGS) entry which is preliminary data.</text>
</comment>
<organism evidence="2 3">
    <name type="scientific">Eumeta variegata</name>
    <name type="common">Bagworm moth</name>
    <name type="synonym">Eumeta japonica</name>
    <dbReference type="NCBI Taxonomy" id="151549"/>
    <lineage>
        <taxon>Eukaryota</taxon>
        <taxon>Metazoa</taxon>
        <taxon>Ecdysozoa</taxon>
        <taxon>Arthropoda</taxon>
        <taxon>Hexapoda</taxon>
        <taxon>Insecta</taxon>
        <taxon>Pterygota</taxon>
        <taxon>Neoptera</taxon>
        <taxon>Endopterygota</taxon>
        <taxon>Lepidoptera</taxon>
        <taxon>Glossata</taxon>
        <taxon>Ditrysia</taxon>
        <taxon>Tineoidea</taxon>
        <taxon>Psychidae</taxon>
        <taxon>Oiketicinae</taxon>
        <taxon>Eumeta</taxon>
    </lineage>
</organism>
<keyword evidence="1" id="KW-1133">Transmembrane helix</keyword>
<keyword evidence="1" id="KW-0472">Membrane</keyword>
<dbReference type="Proteomes" id="UP000299102">
    <property type="component" value="Unassembled WGS sequence"/>
</dbReference>
<keyword evidence="3" id="KW-1185">Reference proteome</keyword>
<evidence type="ECO:0000256" key="1">
    <source>
        <dbReference type="SAM" id="Phobius"/>
    </source>
</evidence>
<evidence type="ECO:0000313" key="2">
    <source>
        <dbReference type="EMBL" id="GBP04966.1"/>
    </source>
</evidence>
<dbReference type="AlphaFoldDB" id="A0A4C1SSS7"/>
<dbReference type="EMBL" id="BGZK01000016">
    <property type="protein sequence ID" value="GBP04966.1"/>
    <property type="molecule type" value="Genomic_DNA"/>
</dbReference>
<sequence>MYWDIALRINFMKRSVDRKLAKVLVTNSSKNYAAYLKCTMENDADRKLMTTWCGRRSNRARRWAGLAVVTGISCLPFPYLLCDHRYMSCAIVLVSKPTRQVNVNRHAVAAAAGRRSNRRYYFKREKCFSLMRAVG</sequence>
<evidence type="ECO:0000313" key="3">
    <source>
        <dbReference type="Proteomes" id="UP000299102"/>
    </source>
</evidence>
<protein>
    <submittedName>
        <fullName evidence="2">Uncharacterized protein</fullName>
    </submittedName>
</protein>
<gene>
    <name evidence="2" type="ORF">EVAR_3335_1</name>
</gene>
<name>A0A4C1SSS7_EUMVA</name>
<accession>A0A4C1SSS7</accession>
<keyword evidence="1" id="KW-0812">Transmembrane</keyword>
<reference evidence="2 3" key="1">
    <citation type="journal article" date="2019" name="Commun. Biol.">
        <title>The bagworm genome reveals a unique fibroin gene that provides high tensile strength.</title>
        <authorList>
            <person name="Kono N."/>
            <person name="Nakamura H."/>
            <person name="Ohtoshi R."/>
            <person name="Tomita M."/>
            <person name="Numata K."/>
            <person name="Arakawa K."/>
        </authorList>
    </citation>
    <scope>NUCLEOTIDE SEQUENCE [LARGE SCALE GENOMIC DNA]</scope>
</reference>